<protein>
    <recommendedName>
        <fullName evidence="6">TIMELESS-interacting protein</fullName>
    </recommendedName>
</protein>
<evidence type="ECO:0000313" key="10">
    <source>
        <dbReference type="Proteomes" id="UP001209878"/>
    </source>
</evidence>
<dbReference type="GO" id="GO:0000076">
    <property type="term" value="P:DNA replication checkpoint signaling"/>
    <property type="evidence" value="ECO:0007669"/>
    <property type="project" value="UniProtKB-UniRule"/>
</dbReference>
<feature type="compositionally biased region" description="Polar residues" evidence="7">
    <location>
        <begin position="383"/>
        <end position="403"/>
    </location>
</feature>
<keyword evidence="10" id="KW-1185">Reference proteome</keyword>
<feature type="region of interest" description="Disordered" evidence="7">
    <location>
        <begin position="15"/>
        <end position="83"/>
    </location>
</feature>
<comment type="similarity">
    <text evidence="2 6">Belongs to the CSM3 family.</text>
</comment>
<keyword evidence="3 6" id="KW-0227">DNA damage</keyword>
<feature type="compositionally biased region" description="Basic and acidic residues" evidence="7">
    <location>
        <begin position="73"/>
        <end position="82"/>
    </location>
</feature>
<feature type="compositionally biased region" description="Polar residues" evidence="7">
    <location>
        <begin position="270"/>
        <end position="282"/>
    </location>
</feature>
<dbReference type="InterPro" id="IPR040038">
    <property type="entry name" value="TIPIN/Csm3/Swi3"/>
</dbReference>
<reference evidence="9" key="1">
    <citation type="journal article" date="2023" name="Mol. Biol. Evol.">
        <title>Third-Generation Sequencing Reveals the Adaptive Role of the Epigenome in Three Deep-Sea Polychaetes.</title>
        <authorList>
            <person name="Perez M."/>
            <person name="Aroh O."/>
            <person name="Sun Y."/>
            <person name="Lan Y."/>
            <person name="Juniper S.K."/>
            <person name="Young C.R."/>
            <person name="Angers B."/>
            <person name="Qian P.Y."/>
        </authorList>
    </citation>
    <scope>NUCLEOTIDE SEQUENCE</scope>
    <source>
        <strain evidence="9">R07B-5</strain>
    </source>
</reference>
<evidence type="ECO:0000256" key="5">
    <source>
        <dbReference type="ARBA" id="ARBA00023306"/>
    </source>
</evidence>
<gene>
    <name evidence="9" type="ORF">NP493_593g01000</name>
</gene>
<evidence type="ECO:0000259" key="8">
    <source>
        <dbReference type="Pfam" id="PF07962"/>
    </source>
</evidence>
<feature type="region of interest" description="Disordered" evidence="7">
    <location>
        <begin position="158"/>
        <end position="184"/>
    </location>
</feature>
<dbReference type="GO" id="GO:0031298">
    <property type="term" value="C:replication fork protection complex"/>
    <property type="evidence" value="ECO:0007669"/>
    <property type="project" value="TreeGrafter"/>
</dbReference>
<evidence type="ECO:0000313" key="9">
    <source>
        <dbReference type="EMBL" id="KAK2177549.1"/>
    </source>
</evidence>
<evidence type="ECO:0000256" key="1">
    <source>
        <dbReference type="ARBA" id="ARBA00004123"/>
    </source>
</evidence>
<evidence type="ECO:0000256" key="4">
    <source>
        <dbReference type="ARBA" id="ARBA00023242"/>
    </source>
</evidence>
<evidence type="ECO:0000256" key="2">
    <source>
        <dbReference type="ARBA" id="ARBA00006075"/>
    </source>
</evidence>
<feature type="region of interest" description="Disordered" evidence="7">
    <location>
        <begin position="372"/>
        <end position="403"/>
    </location>
</feature>
<name>A0AAD9NS86_RIDPI</name>
<keyword evidence="4 6" id="KW-0539">Nucleus</keyword>
<dbReference type="GO" id="GO:0031297">
    <property type="term" value="P:replication fork processing"/>
    <property type="evidence" value="ECO:0007669"/>
    <property type="project" value="UniProtKB-UniRule"/>
</dbReference>
<dbReference type="PANTHER" id="PTHR13220:SF11">
    <property type="entry name" value="TIMELESS-INTERACTING PROTEIN"/>
    <property type="match status" value="1"/>
</dbReference>
<comment type="subcellular location">
    <subcellularLocation>
        <location evidence="1 6">Nucleus</location>
    </subcellularLocation>
</comment>
<organism evidence="9 10">
    <name type="scientific">Ridgeia piscesae</name>
    <name type="common">Tubeworm</name>
    <dbReference type="NCBI Taxonomy" id="27915"/>
    <lineage>
        <taxon>Eukaryota</taxon>
        <taxon>Metazoa</taxon>
        <taxon>Spiralia</taxon>
        <taxon>Lophotrochozoa</taxon>
        <taxon>Annelida</taxon>
        <taxon>Polychaeta</taxon>
        <taxon>Sedentaria</taxon>
        <taxon>Canalipalpata</taxon>
        <taxon>Sabellida</taxon>
        <taxon>Siboglinidae</taxon>
        <taxon>Ridgeia</taxon>
    </lineage>
</organism>
<comment type="caution">
    <text evidence="9">The sequence shown here is derived from an EMBL/GenBank/DDBJ whole genome shotgun (WGS) entry which is preliminary data.</text>
</comment>
<proteinExistence type="inferred from homology"/>
<keyword evidence="5 6" id="KW-0131">Cell cycle</keyword>
<evidence type="ECO:0000256" key="7">
    <source>
        <dbReference type="SAM" id="MobiDB-lite"/>
    </source>
</evidence>
<dbReference type="Proteomes" id="UP001209878">
    <property type="component" value="Unassembled WGS sequence"/>
</dbReference>
<dbReference type="GO" id="GO:0006974">
    <property type="term" value="P:DNA damage response"/>
    <property type="evidence" value="ECO:0007669"/>
    <property type="project" value="UniProtKB-KW"/>
</dbReference>
<evidence type="ECO:0000256" key="6">
    <source>
        <dbReference type="RuleBase" id="RU366049"/>
    </source>
</evidence>
<dbReference type="Pfam" id="PF07962">
    <property type="entry name" value="Swi3"/>
    <property type="match status" value="1"/>
</dbReference>
<feature type="domain" description="Chromosome segregation in meiosis protein 3" evidence="8">
    <location>
        <begin position="74"/>
        <end position="155"/>
    </location>
</feature>
<evidence type="ECO:0000256" key="3">
    <source>
        <dbReference type="ARBA" id="ARBA00022763"/>
    </source>
</evidence>
<dbReference type="EMBL" id="JAODUO010000591">
    <property type="protein sequence ID" value="KAK2177549.1"/>
    <property type="molecule type" value="Genomic_DNA"/>
</dbReference>
<sequence length="428" mass="46095">MESIDLAMGDIFDGGLEEEDLAVPPPLPDLDDDTAAGGEHDGALNADDEETDATARDKTPKSAVKKRVLRPQPKLDAERLQSERGLPMLPKLFNNTKFKGKGYEAEDLKLVMGKLEHWAHRLFPKLTFDDFSARLEKLGHTKSVQTCIKRIRLDMPVTDDDFSGNPNKDNMSGGEENDADAVSFTPHGSMMDVEEAYEEMLQQERRQMAQQKTATPGGPMANESCAAGSSSDESSPRQLPRGTQSKSADMASPPMSSTGLSPHGARQAKMGSSQPSMTSEQQARIERNKQLAMQKRAARLGVPVTALASPKPSSKQPTDLSGMVTDVDNDDTPTLTVTAPTPPRHLSSAVAVTTDTEGNMCGSDSCDTDVLAADEDSEKSDENSTVTKKTVNKCTPGGATQKSSSQILDALENNHNHTDNDRVGIAKI</sequence>
<dbReference type="GO" id="GO:0043111">
    <property type="term" value="P:replication fork arrest"/>
    <property type="evidence" value="ECO:0007669"/>
    <property type="project" value="TreeGrafter"/>
</dbReference>
<dbReference type="PANTHER" id="PTHR13220">
    <property type="entry name" value="TIMELESS INTERACTING-RELATED"/>
    <property type="match status" value="1"/>
</dbReference>
<feature type="region of interest" description="Disordered" evidence="7">
    <location>
        <begin position="201"/>
        <end position="344"/>
    </location>
</feature>
<accession>A0AAD9NS86</accession>
<dbReference type="GO" id="GO:0003677">
    <property type="term" value="F:DNA binding"/>
    <property type="evidence" value="ECO:0007669"/>
    <property type="project" value="TreeGrafter"/>
</dbReference>
<dbReference type="InterPro" id="IPR012923">
    <property type="entry name" value="Csm3"/>
</dbReference>
<comment type="function">
    <text evidence="6">Plays an important role in the control of DNA replication and the maintenance of replication fork stability.</text>
</comment>
<feature type="compositionally biased region" description="Low complexity" evidence="7">
    <location>
        <begin position="223"/>
        <end position="233"/>
    </location>
</feature>
<dbReference type="AlphaFoldDB" id="A0AAD9NS86"/>